<keyword evidence="7" id="KW-0732">Signal</keyword>
<evidence type="ECO:0000256" key="2">
    <source>
        <dbReference type="ARBA" id="ARBA00022617"/>
    </source>
</evidence>
<dbReference type="PROSITE" id="PS51007">
    <property type="entry name" value="CYTC"/>
    <property type="match status" value="1"/>
</dbReference>
<proteinExistence type="predicted"/>
<dbReference type="InterPro" id="IPR036909">
    <property type="entry name" value="Cyt_c-like_dom_sf"/>
</dbReference>
<dbReference type="Proteomes" id="UP000198749">
    <property type="component" value="Unassembled WGS sequence"/>
</dbReference>
<keyword evidence="2 6" id="KW-0349">Heme</keyword>
<gene>
    <name evidence="9" type="ORF">SAMN03080615_00968</name>
</gene>
<dbReference type="PRINTS" id="PR00607">
    <property type="entry name" value="CYTCHROMECIE"/>
</dbReference>
<evidence type="ECO:0000256" key="7">
    <source>
        <dbReference type="SAM" id="SignalP"/>
    </source>
</evidence>
<feature type="domain" description="Cytochrome c" evidence="8">
    <location>
        <begin position="60"/>
        <end position="139"/>
    </location>
</feature>
<organism evidence="9 10">
    <name type="scientific">Amphritea atlantica</name>
    <dbReference type="NCBI Taxonomy" id="355243"/>
    <lineage>
        <taxon>Bacteria</taxon>
        <taxon>Pseudomonadati</taxon>
        <taxon>Pseudomonadota</taxon>
        <taxon>Gammaproteobacteria</taxon>
        <taxon>Oceanospirillales</taxon>
        <taxon>Oceanospirillaceae</taxon>
        <taxon>Amphritea</taxon>
    </lineage>
</organism>
<dbReference type="EMBL" id="FOGB01000002">
    <property type="protein sequence ID" value="SEQ26646.1"/>
    <property type="molecule type" value="Genomic_DNA"/>
</dbReference>
<dbReference type="OrthoDB" id="9814708at2"/>
<reference evidence="10" key="1">
    <citation type="submission" date="2016-10" db="EMBL/GenBank/DDBJ databases">
        <authorList>
            <person name="Varghese N."/>
            <person name="Submissions S."/>
        </authorList>
    </citation>
    <scope>NUCLEOTIDE SEQUENCE [LARGE SCALE GENOMIC DNA]</scope>
    <source>
        <strain evidence="10">DSM 18887</strain>
    </source>
</reference>
<evidence type="ECO:0000256" key="1">
    <source>
        <dbReference type="ARBA" id="ARBA00022448"/>
    </source>
</evidence>
<dbReference type="STRING" id="355243.SAMN03080615_00968"/>
<evidence type="ECO:0000256" key="5">
    <source>
        <dbReference type="ARBA" id="ARBA00023004"/>
    </source>
</evidence>
<dbReference type="GO" id="GO:0005506">
    <property type="term" value="F:iron ion binding"/>
    <property type="evidence" value="ECO:0007669"/>
    <property type="project" value="InterPro"/>
</dbReference>
<sequence length="140" mass="13982">MSKFAAKAISALFAVALGFLATSAIANTDNDAIAERIAKVGSVCVEGDDCGGAAAPAAAAGARSGSEVYTASCSACHASGVLNAPKFGTSDWADRGAKGMETLLHSALNGFNAMPPRGTCGTCSDEEIKAAVQYMVDSAK</sequence>
<keyword evidence="5 6" id="KW-0408">Iron</keyword>
<dbReference type="SUPFAM" id="SSF46626">
    <property type="entry name" value="Cytochrome c"/>
    <property type="match status" value="1"/>
</dbReference>
<evidence type="ECO:0000259" key="8">
    <source>
        <dbReference type="PROSITE" id="PS51007"/>
    </source>
</evidence>
<dbReference type="GO" id="GO:0020037">
    <property type="term" value="F:heme binding"/>
    <property type="evidence" value="ECO:0007669"/>
    <property type="project" value="InterPro"/>
</dbReference>
<keyword evidence="3 6" id="KW-0479">Metal-binding</keyword>
<dbReference type="GO" id="GO:0009055">
    <property type="term" value="F:electron transfer activity"/>
    <property type="evidence" value="ECO:0007669"/>
    <property type="project" value="InterPro"/>
</dbReference>
<protein>
    <submittedName>
        <fullName evidence="9">Cytochrome c5</fullName>
    </submittedName>
</protein>
<feature type="chain" id="PRO_5011738042" evidence="7">
    <location>
        <begin position="27"/>
        <end position="140"/>
    </location>
</feature>
<accession>A0A1H9ELM1</accession>
<dbReference type="AlphaFoldDB" id="A0A1H9ELM1"/>
<keyword evidence="4" id="KW-0249">Electron transport</keyword>
<evidence type="ECO:0000313" key="10">
    <source>
        <dbReference type="Proteomes" id="UP000198749"/>
    </source>
</evidence>
<dbReference type="PANTHER" id="PTHR40942">
    <property type="match status" value="1"/>
</dbReference>
<dbReference type="PANTHER" id="PTHR40942:SF4">
    <property type="entry name" value="CYTOCHROME C5"/>
    <property type="match status" value="1"/>
</dbReference>
<evidence type="ECO:0000256" key="3">
    <source>
        <dbReference type="ARBA" id="ARBA00022723"/>
    </source>
</evidence>
<dbReference type="InterPro" id="IPR009056">
    <property type="entry name" value="Cyt_c-like_dom"/>
</dbReference>
<keyword evidence="1" id="KW-0813">Transport</keyword>
<dbReference type="Gene3D" id="1.10.760.10">
    <property type="entry name" value="Cytochrome c-like domain"/>
    <property type="match status" value="1"/>
</dbReference>
<keyword evidence="10" id="KW-1185">Reference proteome</keyword>
<evidence type="ECO:0000256" key="4">
    <source>
        <dbReference type="ARBA" id="ARBA00022982"/>
    </source>
</evidence>
<dbReference type="Pfam" id="PF13442">
    <property type="entry name" value="Cytochrome_CBB3"/>
    <property type="match status" value="1"/>
</dbReference>
<dbReference type="InterPro" id="IPR002323">
    <property type="entry name" value="Cyt_CIE"/>
</dbReference>
<name>A0A1H9ELM1_9GAMM</name>
<feature type="signal peptide" evidence="7">
    <location>
        <begin position="1"/>
        <end position="26"/>
    </location>
</feature>
<evidence type="ECO:0000256" key="6">
    <source>
        <dbReference type="PROSITE-ProRule" id="PRU00433"/>
    </source>
</evidence>
<evidence type="ECO:0000313" key="9">
    <source>
        <dbReference type="EMBL" id="SEQ26646.1"/>
    </source>
</evidence>
<dbReference type="RefSeq" id="WP_091354729.1">
    <property type="nucleotide sequence ID" value="NZ_AP025284.1"/>
</dbReference>